<comment type="caution">
    <text evidence="3">The sequence shown here is derived from an EMBL/GenBank/DDBJ whole genome shotgun (WGS) entry which is preliminary data.</text>
</comment>
<dbReference type="AlphaFoldDB" id="A0AAV3X6Y4"/>
<dbReference type="InterPro" id="IPR007157">
    <property type="entry name" value="PspA_VIPP1"/>
</dbReference>
<dbReference type="Pfam" id="PF04012">
    <property type="entry name" value="PspA_IM30"/>
    <property type="match status" value="1"/>
</dbReference>
<dbReference type="PANTHER" id="PTHR31088:SF6">
    <property type="entry name" value="PHAGE SHOCK PROTEIN A"/>
    <property type="match status" value="1"/>
</dbReference>
<gene>
    <name evidence="3" type="ORF">MiSe_17740</name>
</gene>
<evidence type="ECO:0000313" key="3">
    <source>
        <dbReference type="EMBL" id="GET37021.1"/>
    </source>
</evidence>
<keyword evidence="4" id="KW-1185">Reference proteome</keyword>
<dbReference type="Proteomes" id="UP001050975">
    <property type="component" value="Unassembled WGS sequence"/>
</dbReference>
<evidence type="ECO:0000313" key="4">
    <source>
        <dbReference type="Proteomes" id="UP001050975"/>
    </source>
</evidence>
<protein>
    <submittedName>
        <fullName evidence="3">PspA/IM30 family protein</fullName>
    </submittedName>
</protein>
<name>A0AAV3X6Y4_9CYAN</name>
<feature type="coiled-coil region" evidence="2">
    <location>
        <begin position="139"/>
        <end position="173"/>
    </location>
</feature>
<dbReference type="RefSeq" id="WP_226577782.1">
    <property type="nucleotide sequence ID" value="NZ_BLAY01000021.1"/>
</dbReference>
<accession>A0AAV3X6Y4</accession>
<feature type="coiled-coil region" evidence="2">
    <location>
        <begin position="50"/>
        <end position="98"/>
    </location>
</feature>
<evidence type="ECO:0000256" key="1">
    <source>
        <dbReference type="ARBA" id="ARBA00043985"/>
    </source>
</evidence>
<reference evidence="3" key="1">
    <citation type="submission" date="2019-10" db="EMBL/GenBank/DDBJ databases">
        <title>Draft genome sequece of Microseira wollei NIES-4236.</title>
        <authorList>
            <person name="Yamaguchi H."/>
            <person name="Suzuki S."/>
            <person name="Kawachi M."/>
        </authorList>
    </citation>
    <scope>NUCLEOTIDE SEQUENCE</scope>
    <source>
        <strain evidence="3">NIES-4236</strain>
    </source>
</reference>
<sequence>MKQLIRWLIGEGKLKHFIYWLIGETAGRTLVGIWNWLWGIPVESGGKVAVEVARESLESMQLSIAQLTESVATVVAAYEKAKAKYTAKQQEFLLAENQALIAHQKGNEEAARLAMSRAIAIERLLPKMAEQVAHAEKVVVASKDKLKREREKLEAYQTEMQNLKALAEINEALETIAKVDSSLNINSARDQFESAQSAIEGRYLKTNAQAELSESHTERLQSDLDRLMLNDEISRRLAQLKDEQN</sequence>
<dbReference type="EMBL" id="BLAY01000021">
    <property type="protein sequence ID" value="GET37021.1"/>
    <property type="molecule type" value="Genomic_DNA"/>
</dbReference>
<evidence type="ECO:0000256" key="2">
    <source>
        <dbReference type="SAM" id="Coils"/>
    </source>
</evidence>
<proteinExistence type="inferred from homology"/>
<organism evidence="3 4">
    <name type="scientific">Microseira wollei NIES-4236</name>
    <dbReference type="NCBI Taxonomy" id="2530354"/>
    <lineage>
        <taxon>Bacteria</taxon>
        <taxon>Bacillati</taxon>
        <taxon>Cyanobacteriota</taxon>
        <taxon>Cyanophyceae</taxon>
        <taxon>Oscillatoriophycideae</taxon>
        <taxon>Aerosakkonematales</taxon>
        <taxon>Aerosakkonemataceae</taxon>
        <taxon>Microseira</taxon>
    </lineage>
</organism>
<dbReference type="PANTHER" id="PTHR31088">
    <property type="entry name" value="MEMBRANE-ASSOCIATED PROTEIN VIPP1, CHLOROPLASTIC"/>
    <property type="match status" value="1"/>
</dbReference>
<keyword evidence="2" id="KW-0175">Coiled coil</keyword>
<comment type="similarity">
    <text evidence="1">Belongs to the PspA/Vipp/IM30 family.</text>
</comment>